<reference evidence="1" key="1">
    <citation type="submission" date="2015-04" db="EMBL/GenBank/DDBJ databases">
        <title>The genome sequence of the plant pathogenic Rhizarian Plasmodiophora brassicae reveals insights in its biotrophic life cycle and the origin of chitin synthesis.</title>
        <authorList>
            <person name="Schwelm A."/>
            <person name="Fogelqvist J."/>
            <person name="Knaust A."/>
            <person name="Julke S."/>
            <person name="Lilja T."/>
            <person name="Dhandapani V."/>
            <person name="Bonilla-Rosso G."/>
            <person name="Karlsson M."/>
            <person name="Shevchenko A."/>
            <person name="Choi S.R."/>
            <person name="Kim H.G."/>
            <person name="Park J.Y."/>
            <person name="Lim Y.P."/>
            <person name="Ludwig-Muller J."/>
            <person name="Dixelius C."/>
        </authorList>
    </citation>
    <scope>NUCLEOTIDE SEQUENCE</scope>
    <source>
        <tissue evidence="1">Potato root galls</tissue>
    </source>
</reference>
<organism evidence="1">
    <name type="scientific">Spongospora subterranea</name>
    <dbReference type="NCBI Taxonomy" id="70186"/>
    <lineage>
        <taxon>Eukaryota</taxon>
        <taxon>Sar</taxon>
        <taxon>Rhizaria</taxon>
        <taxon>Endomyxa</taxon>
        <taxon>Phytomyxea</taxon>
        <taxon>Plasmodiophorida</taxon>
        <taxon>Plasmodiophoridae</taxon>
        <taxon>Spongospora</taxon>
    </lineage>
</organism>
<name>A0A0H5REE8_9EUKA</name>
<feature type="non-terminal residue" evidence="1">
    <location>
        <position position="1"/>
    </location>
</feature>
<dbReference type="AlphaFoldDB" id="A0A0H5REE8"/>
<feature type="non-terminal residue" evidence="1">
    <location>
        <position position="194"/>
    </location>
</feature>
<proteinExistence type="predicted"/>
<accession>A0A0H5REE8</accession>
<protein>
    <submittedName>
        <fullName evidence="1">Uncharacterized protein</fullName>
    </submittedName>
</protein>
<dbReference type="EMBL" id="HACM01011936">
    <property type="protein sequence ID" value="CRZ12378.1"/>
    <property type="molecule type" value="Transcribed_RNA"/>
</dbReference>
<sequence length="194" mass="21328">EALELVRQGGAKHVLLKYQTGGDIDRQVAIDVGRLSDDTLEKGVEVDDGDVLFPIPTTAVLSAYPADKPVIIFSCDVRREEKPSADNSDSLQPLISTPPPFSDTLNDLMALFPERDVLNLPDENVSPVPVLMPTMTQSTSVDVSPSTGEHRGTSCHQCKNARSLEHLAYCSKLFSKRTSQDMRHCRKKFCQGCL</sequence>
<evidence type="ECO:0000313" key="1">
    <source>
        <dbReference type="EMBL" id="CRZ12378.1"/>
    </source>
</evidence>